<organism evidence="1 2">
    <name type="scientific">Pontivivens marinum</name>
    <dbReference type="NCBI Taxonomy" id="1690039"/>
    <lineage>
        <taxon>Bacteria</taxon>
        <taxon>Pseudomonadati</taxon>
        <taxon>Pseudomonadota</taxon>
        <taxon>Alphaproteobacteria</taxon>
        <taxon>Rhodobacterales</taxon>
        <taxon>Paracoccaceae</taxon>
        <taxon>Pontivivens</taxon>
    </lineage>
</organism>
<sequence length="225" mass="24643">MFERYAIFYTPPEGPLADFGARWLGWDNAKGRALAHPYADGLDVAAITATPRKYGIHGTLKAPFHLAQGLTQDDLLHGVQDFARNHAAVRIAEMDLAHHHGFVGLRPVGENPALGALASDIVRKLDAYRAPLTDAYIARRRRAGLTPKLDAQMLEWGYPYIFDDFHFHLTLSDQLSVAQAAQVIDALSTPIARALPAALDIDAITLMGEDADGMFHQIHRATLSG</sequence>
<gene>
    <name evidence="1" type="ORF">SAMN06273572_104180</name>
</gene>
<dbReference type="EMBL" id="OCTN01000004">
    <property type="protein sequence ID" value="SOH94481.1"/>
    <property type="molecule type" value="Genomic_DNA"/>
</dbReference>
<dbReference type="InterPro" id="IPR009389">
    <property type="entry name" value="DUF1045"/>
</dbReference>
<evidence type="ECO:0000313" key="2">
    <source>
        <dbReference type="Proteomes" id="UP000220034"/>
    </source>
</evidence>
<keyword evidence="2" id="KW-1185">Reference proteome</keyword>
<proteinExistence type="predicted"/>
<dbReference type="RefSeq" id="WP_097930119.1">
    <property type="nucleotide sequence ID" value="NZ_OCTN01000004.1"/>
</dbReference>
<dbReference type="Gene3D" id="3.90.1140.10">
    <property type="entry name" value="Cyclic phosphodiesterase"/>
    <property type="match status" value="1"/>
</dbReference>
<evidence type="ECO:0000313" key="1">
    <source>
        <dbReference type="EMBL" id="SOH94481.1"/>
    </source>
</evidence>
<protein>
    <recommendedName>
        <fullName evidence="3">Phosphonate metabolism protein</fullName>
    </recommendedName>
</protein>
<dbReference type="OrthoDB" id="4954742at2"/>
<name>A0A2C9CSI4_9RHOB</name>
<evidence type="ECO:0008006" key="3">
    <source>
        <dbReference type="Google" id="ProtNLM"/>
    </source>
</evidence>
<reference evidence="2" key="1">
    <citation type="submission" date="2017-09" db="EMBL/GenBank/DDBJ databases">
        <authorList>
            <person name="Varghese N."/>
            <person name="Submissions S."/>
        </authorList>
    </citation>
    <scope>NUCLEOTIDE SEQUENCE [LARGE SCALE GENOMIC DNA]</scope>
    <source>
        <strain evidence="2">C7</strain>
    </source>
</reference>
<dbReference type="Proteomes" id="UP000220034">
    <property type="component" value="Unassembled WGS sequence"/>
</dbReference>
<dbReference type="PIRSF" id="PIRSF033328">
    <property type="entry name" value="Phest_Mll4975"/>
    <property type="match status" value="1"/>
</dbReference>
<dbReference type="AlphaFoldDB" id="A0A2C9CSI4"/>
<accession>A0A2C9CSI4</accession>
<dbReference type="Pfam" id="PF06299">
    <property type="entry name" value="DUF1045"/>
    <property type="match status" value="1"/>
</dbReference>